<dbReference type="EMBL" id="JABSTQ010007835">
    <property type="protein sequence ID" value="KAG0435179.1"/>
    <property type="molecule type" value="Genomic_DNA"/>
</dbReference>
<keyword evidence="2" id="KW-1185">Reference proteome</keyword>
<evidence type="ECO:0000313" key="1">
    <source>
        <dbReference type="EMBL" id="KAG0435179.1"/>
    </source>
</evidence>
<accession>A0AC60QNU8</accession>
<dbReference type="Proteomes" id="UP000805193">
    <property type="component" value="Unassembled WGS sequence"/>
</dbReference>
<evidence type="ECO:0000313" key="2">
    <source>
        <dbReference type="Proteomes" id="UP000805193"/>
    </source>
</evidence>
<proteinExistence type="predicted"/>
<gene>
    <name evidence="1" type="ORF">HPB47_018639</name>
</gene>
<protein>
    <submittedName>
        <fullName evidence="1">Uncharacterized protein</fullName>
    </submittedName>
</protein>
<sequence>MSNGAGPSAAKKREPRVVWTSQETWTLIRLREGRMEDLRRAKRNGGVYEEIAEELLRRGIVRTKDQVHHKIENLTNTYR</sequence>
<reference evidence="1 2" key="1">
    <citation type="journal article" date="2020" name="Cell">
        <title>Large-Scale Comparative Analyses of Tick Genomes Elucidate Their Genetic Diversity and Vector Capacities.</title>
        <authorList>
            <consortium name="Tick Genome and Microbiome Consortium (TIGMIC)"/>
            <person name="Jia N."/>
            <person name="Wang J."/>
            <person name="Shi W."/>
            <person name="Du L."/>
            <person name="Sun Y."/>
            <person name="Zhan W."/>
            <person name="Jiang J.F."/>
            <person name="Wang Q."/>
            <person name="Zhang B."/>
            <person name="Ji P."/>
            <person name="Bell-Sakyi L."/>
            <person name="Cui X.M."/>
            <person name="Yuan T.T."/>
            <person name="Jiang B.G."/>
            <person name="Yang W.F."/>
            <person name="Lam T.T."/>
            <person name="Chang Q.C."/>
            <person name="Ding S.J."/>
            <person name="Wang X.J."/>
            <person name="Zhu J.G."/>
            <person name="Ruan X.D."/>
            <person name="Zhao L."/>
            <person name="Wei J.T."/>
            <person name="Ye R.Z."/>
            <person name="Que T.C."/>
            <person name="Du C.H."/>
            <person name="Zhou Y.H."/>
            <person name="Cheng J.X."/>
            <person name="Dai P.F."/>
            <person name="Guo W.B."/>
            <person name="Han X.H."/>
            <person name="Huang E.J."/>
            <person name="Li L.F."/>
            <person name="Wei W."/>
            <person name="Gao Y.C."/>
            <person name="Liu J.Z."/>
            <person name="Shao H.Z."/>
            <person name="Wang X."/>
            <person name="Wang C.C."/>
            <person name="Yang T.C."/>
            <person name="Huo Q.B."/>
            <person name="Li W."/>
            <person name="Chen H.Y."/>
            <person name="Chen S.E."/>
            <person name="Zhou L.G."/>
            <person name="Ni X.B."/>
            <person name="Tian J.H."/>
            <person name="Sheng Y."/>
            <person name="Liu T."/>
            <person name="Pan Y.S."/>
            <person name="Xia L.Y."/>
            <person name="Li J."/>
            <person name="Zhao F."/>
            <person name="Cao W.C."/>
        </authorList>
    </citation>
    <scope>NUCLEOTIDE SEQUENCE [LARGE SCALE GENOMIC DNA]</scope>
    <source>
        <strain evidence="1">Iper-2018</strain>
    </source>
</reference>
<organism evidence="1 2">
    <name type="scientific">Ixodes persulcatus</name>
    <name type="common">Taiga tick</name>
    <dbReference type="NCBI Taxonomy" id="34615"/>
    <lineage>
        <taxon>Eukaryota</taxon>
        <taxon>Metazoa</taxon>
        <taxon>Ecdysozoa</taxon>
        <taxon>Arthropoda</taxon>
        <taxon>Chelicerata</taxon>
        <taxon>Arachnida</taxon>
        <taxon>Acari</taxon>
        <taxon>Parasitiformes</taxon>
        <taxon>Ixodida</taxon>
        <taxon>Ixodoidea</taxon>
        <taxon>Ixodidae</taxon>
        <taxon>Ixodinae</taxon>
        <taxon>Ixodes</taxon>
    </lineage>
</organism>
<name>A0AC60QNU8_IXOPE</name>
<comment type="caution">
    <text evidence="1">The sequence shown here is derived from an EMBL/GenBank/DDBJ whole genome shotgun (WGS) entry which is preliminary data.</text>
</comment>